<name>A0A1G4JA74_9SACH</name>
<feature type="region of interest" description="Disordered" evidence="8">
    <location>
        <begin position="302"/>
        <end position="388"/>
    </location>
</feature>
<dbReference type="GO" id="GO:0048254">
    <property type="term" value="P:snoRNA localization"/>
    <property type="evidence" value="ECO:0007669"/>
    <property type="project" value="TreeGrafter"/>
</dbReference>
<dbReference type="Pfam" id="PF04438">
    <property type="entry name" value="zf-HIT"/>
    <property type="match status" value="1"/>
</dbReference>
<feature type="domain" description="HIT-type" evidence="9">
    <location>
        <begin position="6"/>
        <end position="40"/>
    </location>
</feature>
<dbReference type="PANTHER" id="PTHR13483">
    <property type="entry name" value="BOX C_D SNORNA PROTEIN 1-RELATED"/>
    <property type="match status" value="1"/>
</dbReference>
<sequence length="388" mass="42532">MSFEACEVCHENARQYKCPRCAKKTCSLACSRAHKVQDECSGLGHEPTAYMSSEQLKAADTPDETNLAVQRDYNFLVGMNRRLELLKRDGKSRNKRALGNQHFGSQSKRMHVEEARKVVRRGAECVLVPKGMSRSLQNKSRWDKALDQFVWTVEWVVMDANGAIALQHVNHRNKETDPLGHCMGRVVFDKCVELSACAHSDGAKASLSAAGAGILDAPVPPEDRAALLTERGVRLYLKWFPPNDSARPTDSKKLLAVDGYKRLGELLRGKTIIEFPTLYALPDDVKASSVDFSFVDERGQPLETAASSDESSDETSDVSSSSGESSSSEDSVSSSSDEDSGPTEDSSARVANHDRVVQSTAKANIGEDDDEDDDDDYTPGISLDFFAD</sequence>
<evidence type="ECO:0000256" key="1">
    <source>
        <dbReference type="ARBA" id="ARBA00022553"/>
    </source>
</evidence>
<evidence type="ECO:0000256" key="7">
    <source>
        <dbReference type="PROSITE-ProRule" id="PRU00453"/>
    </source>
</evidence>
<dbReference type="CDD" id="cd23023">
    <property type="entry name" value="zf-HIT_BCD1"/>
    <property type="match status" value="1"/>
</dbReference>
<proteinExistence type="inferred from homology"/>
<dbReference type="InterPro" id="IPR007529">
    <property type="entry name" value="Znf_HIT"/>
</dbReference>
<dbReference type="OrthoDB" id="272357at2759"/>
<keyword evidence="1" id="KW-0597">Phosphoprotein</keyword>
<dbReference type="GO" id="GO:0000463">
    <property type="term" value="P:maturation of LSU-rRNA from tricistronic rRNA transcript (SSU-rRNA, 5.8S rRNA, LSU-rRNA)"/>
    <property type="evidence" value="ECO:0007669"/>
    <property type="project" value="TreeGrafter"/>
</dbReference>
<dbReference type="STRING" id="1230905.A0A1G4JA74"/>
<evidence type="ECO:0000256" key="3">
    <source>
        <dbReference type="ARBA" id="ARBA00022771"/>
    </source>
</evidence>
<reference evidence="10 11" key="1">
    <citation type="submission" date="2016-03" db="EMBL/GenBank/DDBJ databases">
        <authorList>
            <person name="Devillers H."/>
        </authorList>
    </citation>
    <scope>NUCLEOTIDE SEQUENCE [LARGE SCALE GENOMIC DNA]</scope>
    <source>
        <strain evidence="10">CBS 11717</strain>
    </source>
</reference>
<gene>
    <name evidence="10" type="ORF">LAMI_0D04060G</name>
</gene>
<evidence type="ECO:0000313" key="10">
    <source>
        <dbReference type="EMBL" id="SCU86916.1"/>
    </source>
</evidence>
<keyword evidence="3 7" id="KW-0863">Zinc-finger</keyword>
<dbReference type="Proteomes" id="UP000191024">
    <property type="component" value="Chromosome D"/>
</dbReference>
<dbReference type="GO" id="GO:0000492">
    <property type="term" value="P:box C/D snoRNP assembly"/>
    <property type="evidence" value="ECO:0007669"/>
    <property type="project" value="TreeGrafter"/>
</dbReference>
<feature type="compositionally biased region" description="Acidic residues" evidence="8">
    <location>
        <begin position="366"/>
        <end position="377"/>
    </location>
</feature>
<keyword evidence="4" id="KW-0862">Zinc</keyword>
<dbReference type="Gene3D" id="3.30.60.190">
    <property type="match status" value="1"/>
</dbReference>
<comment type="function">
    <text evidence="5">Required for box C/D snoRNAs accumulation involved in snoRNA processing, snoRNA transport to the nucleolus and ribosome biogenesis.</text>
</comment>
<evidence type="ECO:0000256" key="5">
    <source>
        <dbReference type="ARBA" id="ARBA00049598"/>
    </source>
</evidence>
<evidence type="ECO:0000256" key="8">
    <source>
        <dbReference type="SAM" id="MobiDB-lite"/>
    </source>
</evidence>
<feature type="compositionally biased region" description="Low complexity" evidence="8">
    <location>
        <begin position="317"/>
        <end position="335"/>
    </location>
</feature>
<dbReference type="PANTHER" id="PTHR13483:SF3">
    <property type="entry name" value="BOX C_D SNORNA PROTEIN 1"/>
    <property type="match status" value="1"/>
</dbReference>
<evidence type="ECO:0000256" key="4">
    <source>
        <dbReference type="ARBA" id="ARBA00022833"/>
    </source>
</evidence>
<dbReference type="InterPro" id="IPR051639">
    <property type="entry name" value="BCD1"/>
</dbReference>
<dbReference type="Pfam" id="PF25790">
    <property type="entry name" value="BCD1"/>
    <property type="match status" value="1"/>
</dbReference>
<keyword evidence="2" id="KW-0479">Metal-binding</keyword>
<evidence type="ECO:0000256" key="2">
    <source>
        <dbReference type="ARBA" id="ARBA00022723"/>
    </source>
</evidence>
<dbReference type="SUPFAM" id="SSF144232">
    <property type="entry name" value="HIT/MYND zinc finger-like"/>
    <property type="match status" value="1"/>
</dbReference>
<evidence type="ECO:0000313" key="11">
    <source>
        <dbReference type="Proteomes" id="UP000191024"/>
    </source>
</evidence>
<evidence type="ECO:0000256" key="6">
    <source>
        <dbReference type="ARBA" id="ARBA00049654"/>
    </source>
</evidence>
<organism evidence="10 11">
    <name type="scientific">Lachancea mirantina</name>
    <dbReference type="NCBI Taxonomy" id="1230905"/>
    <lineage>
        <taxon>Eukaryota</taxon>
        <taxon>Fungi</taxon>
        <taxon>Dikarya</taxon>
        <taxon>Ascomycota</taxon>
        <taxon>Saccharomycotina</taxon>
        <taxon>Saccharomycetes</taxon>
        <taxon>Saccharomycetales</taxon>
        <taxon>Saccharomycetaceae</taxon>
        <taxon>Lachancea</taxon>
    </lineage>
</organism>
<protein>
    <submittedName>
        <fullName evidence="10">LAMI_0D04060g1_1</fullName>
    </submittedName>
</protein>
<dbReference type="PROSITE" id="PS51083">
    <property type="entry name" value="ZF_HIT"/>
    <property type="match status" value="1"/>
</dbReference>
<dbReference type="AlphaFoldDB" id="A0A1G4JA74"/>
<dbReference type="GO" id="GO:0070761">
    <property type="term" value="C:pre-snoRNP complex"/>
    <property type="evidence" value="ECO:0007669"/>
    <property type="project" value="TreeGrafter"/>
</dbReference>
<evidence type="ECO:0000259" key="9">
    <source>
        <dbReference type="PROSITE" id="PS51083"/>
    </source>
</evidence>
<accession>A0A1G4JA74</accession>
<dbReference type="InterPro" id="IPR057721">
    <property type="entry name" value="BCD1_alpha/beta"/>
</dbReference>
<dbReference type="GO" id="GO:0005634">
    <property type="term" value="C:nucleus"/>
    <property type="evidence" value="ECO:0007669"/>
    <property type="project" value="TreeGrafter"/>
</dbReference>
<dbReference type="GO" id="GO:0008270">
    <property type="term" value="F:zinc ion binding"/>
    <property type="evidence" value="ECO:0007669"/>
    <property type="project" value="UniProtKB-UniRule"/>
</dbReference>
<keyword evidence="11" id="KW-1185">Reference proteome</keyword>
<comment type="similarity">
    <text evidence="6">Belongs to the BCD1 family.</text>
</comment>
<dbReference type="EMBL" id="LT598463">
    <property type="protein sequence ID" value="SCU86916.1"/>
    <property type="molecule type" value="Genomic_DNA"/>
</dbReference>